<evidence type="ECO:0000313" key="3">
    <source>
        <dbReference type="EMBL" id="PZD72591.1"/>
    </source>
</evidence>
<proteinExistence type="predicted"/>
<protein>
    <recommendedName>
        <fullName evidence="5">DUF4363 domain-containing protein</fullName>
    </recommendedName>
</protein>
<feature type="chain" id="PRO_5016108488" description="DUF4363 domain-containing protein" evidence="2">
    <location>
        <begin position="23"/>
        <end position="262"/>
    </location>
</feature>
<dbReference type="PROSITE" id="PS51257">
    <property type="entry name" value="PROKAR_LIPOPROTEIN"/>
    <property type="match status" value="1"/>
</dbReference>
<dbReference type="OrthoDB" id="574747at2"/>
<evidence type="ECO:0000256" key="1">
    <source>
        <dbReference type="SAM" id="MobiDB-lite"/>
    </source>
</evidence>
<feature type="signal peptide" evidence="2">
    <location>
        <begin position="1"/>
        <end position="22"/>
    </location>
</feature>
<dbReference type="RefSeq" id="WP_110986872.1">
    <property type="nucleotide sequence ID" value="NZ_CAWNWM010000009.1"/>
</dbReference>
<reference evidence="3 4" key="1">
    <citation type="journal article" date="2018" name="Sci. Rep.">
        <title>A novel species of the marine cyanobacterium Acaryochloris with a unique pigment content and lifestyle.</title>
        <authorList>
            <person name="Partensky F."/>
            <person name="Six C."/>
            <person name="Ratin M."/>
            <person name="Garczarek L."/>
            <person name="Vaulot D."/>
            <person name="Probert I."/>
            <person name="Calteau A."/>
            <person name="Gourvil P."/>
            <person name="Marie D."/>
            <person name="Grebert T."/>
            <person name="Bouchier C."/>
            <person name="Le Panse S."/>
            <person name="Gachenot M."/>
            <person name="Rodriguez F."/>
            <person name="Garrido J.L."/>
        </authorList>
    </citation>
    <scope>NUCLEOTIDE SEQUENCE [LARGE SCALE GENOMIC DNA]</scope>
    <source>
        <strain evidence="3 4">RCC1774</strain>
    </source>
</reference>
<evidence type="ECO:0008006" key="5">
    <source>
        <dbReference type="Google" id="ProtNLM"/>
    </source>
</evidence>
<accession>A0A2W1JUW3</accession>
<evidence type="ECO:0000313" key="4">
    <source>
        <dbReference type="Proteomes" id="UP000248857"/>
    </source>
</evidence>
<feature type="compositionally biased region" description="Polar residues" evidence="1">
    <location>
        <begin position="136"/>
        <end position="148"/>
    </location>
</feature>
<name>A0A2W1JUW3_9CYAN</name>
<organism evidence="3 4">
    <name type="scientific">Acaryochloris thomasi RCC1774</name>
    <dbReference type="NCBI Taxonomy" id="1764569"/>
    <lineage>
        <taxon>Bacteria</taxon>
        <taxon>Bacillati</taxon>
        <taxon>Cyanobacteriota</taxon>
        <taxon>Cyanophyceae</taxon>
        <taxon>Acaryochloridales</taxon>
        <taxon>Acaryochloridaceae</taxon>
        <taxon>Acaryochloris</taxon>
        <taxon>Acaryochloris thomasi</taxon>
    </lineage>
</organism>
<dbReference type="AlphaFoldDB" id="A0A2W1JUW3"/>
<keyword evidence="4" id="KW-1185">Reference proteome</keyword>
<dbReference type="EMBL" id="PQWO01000009">
    <property type="protein sequence ID" value="PZD72591.1"/>
    <property type="molecule type" value="Genomic_DNA"/>
</dbReference>
<keyword evidence="2" id="KW-0732">Signal</keyword>
<dbReference type="Proteomes" id="UP000248857">
    <property type="component" value="Unassembled WGS sequence"/>
</dbReference>
<sequence length="262" mass="27354">MRNISSKLILLGAVCLISACDATEQVSSKVQDAAQNIGGTQELVGMTKGVTQTLNSVKSGNFDQAKQEFSAVQQNWTEAEGKLKASPETLNNIKSNVQAIATDLKASPPDKDKLLGNLQSLSGSVGALAKGEDPAQTASAPGETSENGETAIGGAELPQTKAEEAQAFENNLVAMKEALTQTNTAVESSDFSSAKDSFGEARQTWYKFGGSVKEKSADTYQAMDQGVKTVNTALNQAEPAQASILSDLSSLSSELDTVAPSE</sequence>
<comment type="caution">
    <text evidence="3">The sequence shown here is derived from an EMBL/GenBank/DDBJ whole genome shotgun (WGS) entry which is preliminary data.</text>
</comment>
<gene>
    <name evidence="3" type="ORF">C1752_03427</name>
</gene>
<evidence type="ECO:0000256" key="2">
    <source>
        <dbReference type="SAM" id="SignalP"/>
    </source>
</evidence>
<feature type="region of interest" description="Disordered" evidence="1">
    <location>
        <begin position="129"/>
        <end position="151"/>
    </location>
</feature>